<dbReference type="CDD" id="cd00088">
    <property type="entry name" value="HPT"/>
    <property type="match status" value="1"/>
</dbReference>
<dbReference type="STRING" id="598659.NAMH_0019"/>
<dbReference type="SUPFAM" id="SSF47226">
    <property type="entry name" value="Histidine-containing phosphotransfer domain, HPT domain"/>
    <property type="match status" value="1"/>
</dbReference>
<evidence type="ECO:0000256" key="1">
    <source>
        <dbReference type="PROSITE-ProRule" id="PRU00110"/>
    </source>
</evidence>
<accession>B9L753</accession>
<feature type="modified residue" description="Phosphohistidine" evidence="1">
    <location>
        <position position="53"/>
    </location>
</feature>
<dbReference type="InterPro" id="IPR036641">
    <property type="entry name" value="HPT_dom_sf"/>
</dbReference>
<dbReference type="OrthoDB" id="5339431at2"/>
<protein>
    <submittedName>
        <fullName evidence="3">CheA signal transduction histidine kinase, no good domain identification</fullName>
    </submittedName>
</protein>
<dbReference type="Pfam" id="PF01627">
    <property type="entry name" value="Hpt"/>
    <property type="match status" value="1"/>
</dbReference>
<dbReference type="InterPro" id="IPR008207">
    <property type="entry name" value="Sig_transdc_His_kin_Hpt_dom"/>
</dbReference>
<dbReference type="GO" id="GO:0000160">
    <property type="term" value="P:phosphorelay signal transduction system"/>
    <property type="evidence" value="ECO:0007669"/>
    <property type="project" value="InterPro"/>
</dbReference>
<dbReference type="Gene3D" id="1.20.120.160">
    <property type="entry name" value="HPT domain"/>
    <property type="match status" value="1"/>
</dbReference>
<dbReference type="HOGENOM" id="CLU_1892315_0_0_7"/>
<keyword evidence="3" id="KW-0808">Transferase</keyword>
<dbReference type="PROSITE" id="PS50894">
    <property type="entry name" value="HPT"/>
    <property type="match status" value="1"/>
</dbReference>
<dbReference type="AlphaFoldDB" id="B9L753"/>
<dbReference type="eggNOG" id="COG2198">
    <property type="taxonomic scope" value="Bacteria"/>
</dbReference>
<dbReference type="Proteomes" id="UP000000448">
    <property type="component" value="Chromosome"/>
</dbReference>
<evidence type="ECO:0000313" key="3">
    <source>
        <dbReference type="EMBL" id="ACM93410.1"/>
    </source>
</evidence>
<keyword evidence="3" id="KW-0418">Kinase</keyword>
<dbReference type="GO" id="GO:0004672">
    <property type="term" value="F:protein kinase activity"/>
    <property type="evidence" value="ECO:0007669"/>
    <property type="project" value="UniProtKB-ARBA"/>
</dbReference>
<keyword evidence="4" id="KW-1185">Reference proteome</keyword>
<dbReference type="RefSeq" id="WP_015902462.1">
    <property type="nucleotide sequence ID" value="NC_012115.1"/>
</dbReference>
<evidence type="ECO:0000313" key="4">
    <source>
        <dbReference type="Proteomes" id="UP000000448"/>
    </source>
</evidence>
<sequence length="128" mass="15531">MKIQDYLYNEFDSNIVEEFLMLLDIMEDNLDLTIERLYTDYDEAINDLFRMFHNLKSATAYLKIDRIKNFAHFVEDILDKAREKHDVKEELIDWLFKVADQFHEWYGNIDRNEELAPLHPDIFKVPKI</sequence>
<gene>
    <name evidence="3" type="ordered locus">NAMH_0019</name>
</gene>
<proteinExistence type="predicted"/>
<keyword evidence="1" id="KW-0597">Phosphoprotein</keyword>
<dbReference type="EMBL" id="CP001279">
    <property type="protein sequence ID" value="ACM93410.1"/>
    <property type="molecule type" value="Genomic_DNA"/>
</dbReference>
<reference evidence="3 4" key="1">
    <citation type="journal article" date="2009" name="PLoS Genet.">
        <title>Adaptations to submarine hydrothermal environments exemplified by the genome of Nautilia profundicola.</title>
        <authorList>
            <person name="Campbell B.J."/>
            <person name="Smith J.L."/>
            <person name="Hanson T.E."/>
            <person name="Klotz M.G."/>
            <person name="Stein L.Y."/>
            <person name="Lee C.K."/>
            <person name="Wu D."/>
            <person name="Robinson J.M."/>
            <person name="Khouri H.M."/>
            <person name="Eisen J.A."/>
            <person name="Cary S.C."/>
        </authorList>
    </citation>
    <scope>NUCLEOTIDE SEQUENCE [LARGE SCALE GENOMIC DNA]</scope>
    <source>
        <strain evidence="4">ATCC BAA-1463 / DSM 18972 / AmH</strain>
    </source>
</reference>
<name>B9L753_NAUPA</name>
<dbReference type="KEGG" id="nam:NAMH_0019"/>
<dbReference type="SMART" id="SM00073">
    <property type="entry name" value="HPT"/>
    <property type="match status" value="1"/>
</dbReference>
<organism evidence="3 4">
    <name type="scientific">Nautilia profundicola (strain ATCC BAA-1463 / DSM 18972 / AmH)</name>
    <dbReference type="NCBI Taxonomy" id="598659"/>
    <lineage>
        <taxon>Bacteria</taxon>
        <taxon>Pseudomonadati</taxon>
        <taxon>Campylobacterota</taxon>
        <taxon>Epsilonproteobacteria</taxon>
        <taxon>Nautiliales</taxon>
        <taxon>Nautiliaceae</taxon>
        <taxon>Nautilia</taxon>
    </lineage>
</organism>
<evidence type="ECO:0000259" key="2">
    <source>
        <dbReference type="PROSITE" id="PS50894"/>
    </source>
</evidence>
<feature type="domain" description="HPt" evidence="2">
    <location>
        <begin position="12"/>
        <end position="109"/>
    </location>
</feature>